<comment type="caution">
    <text evidence="7">The sequence shown here is derived from an EMBL/GenBank/DDBJ whole genome shotgun (WGS) entry which is preliminary data.</text>
</comment>
<dbReference type="EMBL" id="CAKOGL010000011">
    <property type="protein sequence ID" value="CAH2092292.1"/>
    <property type="molecule type" value="Genomic_DNA"/>
</dbReference>
<sequence length="339" mass="38773">MECKQCLTVLNMEDLMKCSACQGIYHYLCVGINESEFKKILPMNKCKWKCPTCKQSKKPNNSPRLTSSSGKLHVDSTQPQSLFQTDAKSLISYFDDRLTGLESSINSFKSLITDELKKLSDAVNIWSNKITAVESSIVSVTEGLNELNVEVGRIDGIKLELEECKSKIKEFTEYKDRNDQWVRRSNIQINGIPLKKGENLNQIIKNLAAKCGYTLNIDADVDFVTRVAVKNDTSDHNIRPIIVKMQSRYKKDDFLALLRKIKNCTAKDIGFTGAQGNNRIYFNDHLSAKNKFLLRRAKQIAREKNYTFCWVRNCTIMVRRNEQSPILHIISDESLNKII</sequence>
<keyword evidence="1" id="KW-0479">Metal-binding</keyword>
<dbReference type="InterPro" id="IPR013083">
    <property type="entry name" value="Znf_RING/FYVE/PHD"/>
</dbReference>
<dbReference type="PROSITE" id="PS01359">
    <property type="entry name" value="ZF_PHD_1"/>
    <property type="match status" value="1"/>
</dbReference>
<dbReference type="AlphaFoldDB" id="A0AAU9U0X4"/>
<dbReference type="InterPro" id="IPR019786">
    <property type="entry name" value="Zinc_finger_PHD-type_CS"/>
</dbReference>
<dbReference type="Proteomes" id="UP001153954">
    <property type="component" value="Unassembled WGS sequence"/>
</dbReference>
<dbReference type="GO" id="GO:0008270">
    <property type="term" value="F:zinc ion binding"/>
    <property type="evidence" value="ECO:0007669"/>
    <property type="project" value="UniProtKB-KW"/>
</dbReference>
<dbReference type="InterPro" id="IPR011011">
    <property type="entry name" value="Znf_FYVE_PHD"/>
</dbReference>
<evidence type="ECO:0000256" key="2">
    <source>
        <dbReference type="ARBA" id="ARBA00022771"/>
    </source>
</evidence>
<evidence type="ECO:0000313" key="7">
    <source>
        <dbReference type="EMBL" id="CAH2092292.1"/>
    </source>
</evidence>
<evidence type="ECO:0000259" key="6">
    <source>
        <dbReference type="PROSITE" id="PS50016"/>
    </source>
</evidence>
<keyword evidence="8" id="KW-1185">Reference proteome</keyword>
<protein>
    <recommendedName>
        <fullName evidence="6">PHD-type domain-containing protein</fullName>
    </recommendedName>
</protein>
<dbReference type="InterPro" id="IPR019787">
    <property type="entry name" value="Znf_PHD-finger"/>
</dbReference>
<dbReference type="Pfam" id="PF25298">
    <property type="entry name" value="Baculo_FP_2nd"/>
    <property type="match status" value="1"/>
</dbReference>
<evidence type="ECO:0000256" key="1">
    <source>
        <dbReference type="ARBA" id="ARBA00022723"/>
    </source>
</evidence>
<accession>A0AAU9U0X4</accession>
<gene>
    <name evidence="7" type="ORF">EEDITHA_LOCUS8066</name>
</gene>
<dbReference type="InterPro" id="IPR057251">
    <property type="entry name" value="FP_C"/>
</dbReference>
<dbReference type="Gene3D" id="3.30.40.10">
    <property type="entry name" value="Zinc/RING finger domain, C3HC4 (zinc finger)"/>
    <property type="match status" value="1"/>
</dbReference>
<dbReference type="Gene3D" id="3.30.70.1820">
    <property type="entry name" value="L1 transposable element, RRM domain"/>
    <property type="match status" value="1"/>
</dbReference>
<evidence type="ECO:0000256" key="5">
    <source>
        <dbReference type="SAM" id="MobiDB-lite"/>
    </source>
</evidence>
<keyword evidence="3" id="KW-0862">Zinc</keyword>
<proteinExistence type="predicted"/>
<feature type="region of interest" description="Disordered" evidence="5">
    <location>
        <begin position="53"/>
        <end position="77"/>
    </location>
</feature>
<keyword evidence="2 4" id="KW-0863">Zinc-finger</keyword>
<evidence type="ECO:0000313" key="8">
    <source>
        <dbReference type="Proteomes" id="UP001153954"/>
    </source>
</evidence>
<evidence type="ECO:0000256" key="4">
    <source>
        <dbReference type="PROSITE-ProRule" id="PRU00146"/>
    </source>
</evidence>
<dbReference type="SUPFAM" id="SSF57903">
    <property type="entry name" value="FYVE/PHD zinc finger"/>
    <property type="match status" value="1"/>
</dbReference>
<dbReference type="PROSITE" id="PS50016">
    <property type="entry name" value="ZF_PHD_2"/>
    <property type="match status" value="1"/>
</dbReference>
<dbReference type="CDD" id="cd15489">
    <property type="entry name" value="PHD_SF"/>
    <property type="match status" value="1"/>
</dbReference>
<reference evidence="7" key="1">
    <citation type="submission" date="2022-03" db="EMBL/GenBank/DDBJ databases">
        <authorList>
            <person name="Tunstrom K."/>
        </authorList>
    </citation>
    <scope>NUCLEOTIDE SEQUENCE</scope>
</reference>
<feature type="compositionally biased region" description="Polar residues" evidence="5">
    <location>
        <begin position="58"/>
        <end position="77"/>
    </location>
</feature>
<evidence type="ECO:0000256" key="3">
    <source>
        <dbReference type="ARBA" id="ARBA00022833"/>
    </source>
</evidence>
<name>A0AAU9U0X4_EUPED</name>
<organism evidence="7 8">
    <name type="scientific">Euphydryas editha</name>
    <name type="common">Edith's checkerspot</name>
    <dbReference type="NCBI Taxonomy" id="104508"/>
    <lineage>
        <taxon>Eukaryota</taxon>
        <taxon>Metazoa</taxon>
        <taxon>Ecdysozoa</taxon>
        <taxon>Arthropoda</taxon>
        <taxon>Hexapoda</taxon>
        <taxon>Insecta</taxon>
        <taxon>Pterygota</taxon>
        <taxon>Neoptera</taxon>
        <taxon>Endopterygota</taxon>
        <taxon>Lepidoptera</taxon>
        <taxon>Glossata</taxon>
        <taxon>Ditrysia</taxon>
        <taxon>Papilionoidea</taxon>
        <taxon>Nymphalidae</taxon>
        <taxon>Nymphalinae</taxon>
        <taxon>Euphydryas</taxon>
    </lineage>
</organism>
<feature type="domain" description="PHD-type" evidence="6">
    <location>
        <begin position="1"/>
        <end position="56"/>
    </location>
</feature>